<evidence type="ECO:0000256" key="3">
    <source>
        <dbReference type="ARBA" id="ARBA00022679"/>
    </source>
</evidence>
<feature type="transmembrane region" description="Helical" evidence="9">
    <location>
        <begin position="12"/>
        <end position="34"/>
    </location>
</feature>
<proteinExistence type="inferred from homology"/>
<keyword evidence="3 9" id="KW-0808">Transferase</keyword>
<dbReference type="EC" id="2.5.1.141" evidence="9"/>
<feature type="transmembrane region" description="Helical" evidence="9">
    <location>
        <begin position="87"/>
        <end position="104"/>
    </location>
</feature>
<keyword evidence="2 9" id="KW-1003">Cell membrane</keyword>
<feature type="transmembrane region" description="Helical" evidence="9">
    <location>
        <begin position="181"/>
        <end position="203"/>
    </location>
</feature>
<accession>A0ABP3WLI3</accession>
<evidence type="ECO:0000256" key="6">
    <source>
        <dbReference type="ARBA" id="ARBA00023133"/>
    </source>
</evidence>
<feature type="transmembrane region" description="Helical" evidence="9">
    <location>
        <begin position="136"/>
        <end position="160"/>
    </location>
</feature>
<dbReference type="PANTHER" id="PTHR43448">
    <property type="entry name" value="PROTOHEME IX FARNESYLTRANSFERASE, MITOCHONDRIAL"/>
    <property type="match status" value="1"/>
</dbReference>
<dbReference type="Proteomes" id="UP001500359">
    <property type="component" value="Unassembled WGS sequence"/>
</dbReference>
<sequence>MIGYGLGVSEFNLLQCSGFLIGTLLTALGANALNQCWERQRDGLMARTRNRPLPTGMLSLFEALTVALMSSLVGVAILWFLVNPLTSALGVLTLVTYLLLYTPIKPISPAAVLVGAIPGAIPPIMGWSAATNTVSIPALVLGFVLFLWQIPHFMALASIYKIDYQKGGYQLLPDDPAIDKVTRSIIVVFSLALLSISLLAPAAGLGHSLFLVSALILGGALLFLSVQFYRKYSIENARNVFRASIIYLPVLLTILLIDQRVLIA</sequence>
<comment type="pathway">
    <text evidence="9">Porphyrin-containing compound metabolism; heme O biosynthesis; heme O from protoheme: step 1/1.</text>
</comment>
<keyword evidence="7 9" id="KW-0472">Membrane</keyword>
<keyword evidence="5 9" id="KW-1133">Transmembrane helix</keyword>
<evidence type="ECO:0000256" key="9">
    <source>
        <dbReference type="HAMAP-Rule" id="MF_00154"/>
    </source>
</evidence>
<dbReference type="InterPro" id="IPR000537">
    <property type="entry name" value="UbiA_prenyltransferase"/>
</dbReference>
<dbReference type="HAMAP" id="MF_00154">
    <property type="entry name" value="CyoE_CtaB"/>
    <property type="match status" value="1"/>
</dbReference>
<comment type="subcellular location">
    <subcellularLocation>
        <location evidence="9">Cell membrane</location>
        <topology evidence="9">Multi-pass membrane protein</topology>
    </subcellularLocation>
    <subcellularLocation>
        <location evidence="1">Membrane</location>
        <topology evidence="1">Multi-pass membrane protein</topology>
    </subcellularLocation>
</comment>
<dbReference type="NCBIfam" id="TIGR01473">
    <property type="entry name" value="cyoE_ctaB"/>
    <property type="match status" value="1"/>
</dbReference>
<evidence type="ECO:0000256" key="2">
    <source>
        <dbReference type="ARBA" id="ARBA00022475"/>
    </source>
</evidence>
<comment type="miscellaneous">
    <text evidence="9">Carbon 2 of the heme B porphyrin ring is defined according to the Fischer nomenclature.</text>
</comment>
<comment type="function">
    <text evidence="9">Converts heme B (protoheme IX) to heme O by substitution of the vinyl group on carbon 2 of heme B porphyrin ring with a hydroxyethyl farnesyl side group.</text>
</comment>
<comment type="similarity">
    <text evidence="9">Belongs to the UbiA prenyltransferase family. Protoheme IX farnesyltransferase subfamily.</text>
</comment>
<evidence type="ECO:0000313" key="11">
    <source>
        <dbReference type="Proteomes" id="UP001500359"/>
    </source>
</evidence>
<evidence type="ECO:0000256" key="5">
    <source>
        <dbReference type="ARBA" id="ARBA00022989"/>
    </source>
</evidence>
<feature type="transmembrane region" description="Helical" evidence="9">
    <location>
        <begin position="111"/>
        <end position="130"/>
    </location>
</feature>
<keyword evidence="11" id="KW-1185">Reference proteome</keyword>
<keyword evidence="4 9" id="KW-0812">Transmembrane</keyword>
<gene>
    <name evidence="10" type="primary">cyoE_1</name>
    <name evidence="9" type="synonym">cyoE</name>
    <name evidence="10" type="ORF">GCM10009114_01730</name>
</gene>
<comment type="caution">
    <text evidence="10">The sequence shown here is derived from an EMBL/GenBank/DDBJ whole genome shotgun (WGS) entry which is preliminary data.</text>
</comment>
<organism evidence="10 11">
    <name type="scientific">Aliiglaciecola litoralis</name>
    <dbReference type="NCBI Taxonomy" id="582857"/>
    <lineage>
        <taxon>Bacteria</taxon>
        <taxon>Pseudomonadati</taxon>
        <taxon>Pseudomonadota</taxon>
        <taxon>Gammaproteobacteria</taxon>
        <taxon>Alteromonadales</taxon>
        <taxon>Alteromonadaceae</taxon>
        <taxon>Aliiglaciecola</taxon>
    </lineage>
</organism>
<dbReference type="CDD" id="cd13957">
    <property type="entry name" value="PT_UbiA_Cox10"/>
    <property type="match status" value="1"/>
</dbReference>
<dbReference type="Gene3D" id="1.10.357.140">
    <property type="entry name" value="UbiA prenyltransferase"/>
    <property type="match status" value="1"/>
</dbReference>
<evidence type="ECO:0000256" key="1">
    <source>
        <dbReference type="ARBA" id="ARBA00004141"/>
    </source>
</evidence>
<dbReference type="InterPro" id="IPR006369">
    <property type="entry name" value="Protohaem_IX_farnesylTrfase"/>
</dbReference>
<feature type="transmembrane region" description="Helical" evidence="9">
    <location>
        <begin position="55"/>
        <end position="81"/>
    </location>
</feature>
<evidence type="ECO:0000256" key="7">
    <source>
        <dbReference type="ARBA" id="ARBA00023136"/>
    </source>
</evidence>
<evidence type="ECO:0000313" key="10">
    <source>
        <dbReference type="EMBL" id="GAA0852265.1"/>
    </source>
</evidence>
<feature type="transmembrane region" description="Helical" evidence="9">
    <location>
        <begin position="240"/>
        <end position="257"/>
    </location>
</feature>
<reference evidence="11" key="1">
    <citation type="journal article" date="2019" name="Int. J. Syst. Evol. Microbiol.">
        <title>The Global Catalogue of Microorganisms (GCM) 10K type strain sequencing project: providing services to taxonomists for standard genome sequencing and annotation.</title>
        <authorList>
            <consortium name="The Broad Institute Genomics Platform"/>
            <consortium name="The Broad Institute Genome Sequencing Center for Infectious Disease"/>
            <person name="Wu L."/>
            <person name="Ma J."/>
        </authorList>
    </citation>
    <scope>NUCLEOTIDE SEQUENCE [LARGE SCALE GENOMIC DNA]</scope>
    <source>
        <strain evidence="11">JCM 15896</strain>
    </source>
</reference>
<evidence type="ECO:0000256" key="4">
    <source>
        <dbReference type="ARBA" id="ARBA00022692"/>
    </source>
</evidence>
<feature type="transmembrane region" description="Helical" evidence="9">
    <location>
        <begin position="209"/>
        <end position="228"/>
    </location>
</feature>
<name>A0ABP3WLI3_9ALTE</name>
<protein>
    <recommendedName>
        <fullName evidence="9">Protoheme IX farnesyltransferase</fullName>
        <ecNumber evidence="9">2.5.1.141</ecNumber>
    </recommendedName>
    <alternativeName>
        <fullName evidence="9">Heme B farnesyltransferase</fullName>
    </alternativeName>
    <alternativeName>
        <fullName evidence="9">Heme O synthase</fullName>
    </alternativeName>
</protein>
<keyword evidence="6 9" id="KW-0350">Heme biosynthesis</keyword>
<comment type="catalytic activity">
    <reaction evidence="8 9">
        <text>heme b + (2E,6E)-farnesyl diphosphate + H2O = Fe(II)-heme o + diphosphate</text>
        <dbReference type="Rhea" id="RHEA:28070"/>
        <dbReference type="ChEBI" id="CHEBI:15377"/>
        <dbReference type="ChEBI" id="CHEBI:33019"/>
        <dbReference type="ChEBI" id="CHEBI:60344"/>
        <dbReference type="ChEBI" id="CHEBI:60530"/>
        <dbReference type="ChEBI" id="CHEBI:175763"/>
        <dbReference type="EC" id="2.5.1.141"/>
    </reaction>
</comment>
<dbReference type="InterPro" id="IPR044878">
    <property type="entry name" value="UbiA_sf"/>
</dbReference>
<dbReference type="EMBL" id="BAAAFD010000001">
    <property type="protein sequence ID" value="GAA0852265.1"/>
    <property type="molecule type" value="Genomic_DNA"/>
</dbReference>
<dbReference type="Pfam" id="PF01040">
    <property type="entry name" value="UbiA"/>
    <property type="match status" value="1"/>
</dbReference>
<evidence type="ECO:0000256" key="8">
    <source>
        <dbReference type="ARBA" id="ARBA00047690"/>
    </source>
</evidence>
<dbReference type="PANTHER" id="PTHR43448:SF2">
    <property type="entry name" value="PROTOHEME IX FARNESYLTRANSFERASE, MITOCHONDRIAL"/>
    <property type="match status" value="1"/>
</dbReference>